<name>A0A3N5AB01_9MICO</name>
<dbReference type="GO" id="GO:0030246">
    <property type="term" value="F:carbohydrate binding"/>
    <property type="evidence" value="ECO:0007669"/>
    <property type="project" value="TreeGrafter"/>
</dbReference>
<feature type="signal peptide" evidence="2">
    <location>
        <begin position="1"/>
        <end position="21"/>
    </location>
</feature>
<proteinExistence type="predicted"/>
<dbReference type="PANTHER" id="PTHR33376:SF2">
    <property type="entry name" value="DICARBOXYLATE-BINDING PERIPLASMIC PROTEIN"/>
    <property type="match status" value="1"/>
</dbReference>
<dbReference type="Pfam" id="PF03480">
    <property type="entry name" value="DctP"/>
    <property type="match status" value="1"/>
</dbReference>
<protein>
    <submittedName>
        <fullName evidence="3">Tripartite ATP-independent transporter DctP family solute receptor</fullName>
    </submittedName>
</protein>
<keyword evidence="4" id="KW-1185">Reference proteome</keyword>
<sequence>MMRTKTLTMAALATATALTLAACGGGETSGDGETAAAGGDGGGATMRLALNQTEEHPSFIALDNFGQRLEEATEGRYSIDVYPNETLGAQAEALQLVSDGSVDMAIVSGTQLENLNEDFLVFNLPKVFDDVEHQMRVVNDEAIVGDLYASLEESNNVTVLGGFTQGARSVYTTDGPIETPADLAGKKLRVQESDLHIAMAEAMGASATPMAFGELYTGLQSGVVDAAENNEVSFWTQKHYEVAPYWSYTNHLVGLDYLIINSDLLAEMSEEDRAAFDAEWTAAYEEHTELWATATEEAIANAKAGGATFTEVDEAAFAEVLEPLAEEFITSESQQALYDAARAAAE</sequence>
<gene>
    <name evidence="3" type="ORF">EDD32_3357</name>
</gene>
<organism evidence="3 4">
    <name type="scientific">Georgenia muralis</name>
    <dbReference type="NCBI Taxonomy" id="154117"/>
    <lineage>
        <taxon>Bacteria</taxon>
        <taxon>Bacillati</taxon>
        <taxon>Actinomycetota</taxon>
        <taxon>Actinomycetes</taxon>
        <taxon>Micrococcales</taxon>
        <taxon>Bogoriellaceae</taxon>
        <taxon>Georgenia</taxon>
    </lineage>
</organism>
<dbReference type="PIRSF" id="PIRSF006470">
    <property type="entry name" value="DctB"/>
    <property type="match status" value="1"/>
</dbReference>
<dbReference type="Gene3D" id="3.40.190.170">
    <property type="entry name" value="Bacterial extracellular solute-binding protein, family 7"/>
    <property type="match status" value="1"/>
</dbReference>
<keyword evidence="3" id="KW-0675">Receptor</keyword>
<dbReference type="InterPro" id="IPR038404">
    <property type="entry name" value="TRAP_DctP_sf"/>
</dbReference>
<dbReference type="CDD" id="cd13671">
    <property type="entry name" value="PBP2_TRAP_SBP_like_3"/>
    <property type="match status" value="1"/>
</dbReference>
<evidence type="ECO:0000256" key="2">
    <source>
        <dbReference type="SAM" id="SignalP"/>
    </source>
</evidence>
<dbReference type="SUPFAM" id="SSF53850">
    <property type="entry name" value="Periplasmic binding protein-like II"/>
    <property type="match status" value="1"/>
</dbReference>
<dbReference type="GO" id="GO:0055085">
    <property type="term" value="P:transmembrane transport"/>
    <property type="evidence" value="ECO:0007669"/>
    <property type="project" value="InterPro"/>
</dbReference>
<accession>A0A3N5AB01</accession>
<evidence type="ECO:0000256" key="1">
    <source>
        <dbReference type="ARBA" id="ARBA00022729"/>
    </source>
</evidence>
<dbReference type="GO" id="GO:0030288">
    <property type="term" value="C:outer membrane-bounded periplasmic space"/>
    <property type="evidence" value="ECO:0007669"/>
    <property type="project" value="InterPro"/>
</dbReference>
<keyword evidence="1 2" id="KW-0732">Signal</keyword>
<dbReference type="NCBIfam" id="TIGR00787">
    <property type="entry name" value="dctP"/>
    <property type="match status" value="1"/>
</dbReference>
<dbReference type="PROSITE" id="PS51257">
    <property type="entry name" value="PROKAR_LIPOPROTEIN"/>
    <property type="match status" value="1"/>
</dbReference>
<dbReference type="RefSeq" id="WP_246006191.1">
    <property type="nucleotide sequence ID" value="NZ_RKRA01000001.1"/>
</dbReference>
<dbReference type="AlphaFoldDB" id="A0A3N5AB01"/>
<dbReference type="EMBL" id="RKRA01000001">
    <property type="protein sequence ID" value="RPF28811.1"/>
    <property type="molecule type" value="Genomic_DNA"/>
</dbReference>
<evidence type="ECO:0000313" key="3">
    <source>
        <dbReference type="EMBL" id="RPF28811.1"/>
    </source>
</evidence>
<dbReference type="NCBIfam" id="NF037995">
    <property type="entry name" value="TRAP_S1"/>
    <property type="match status" value="1"/>
</dbReference>
<reference evidence="3 4" key="1">
    <citation type="submission" date="2018-11" db="EMBL/GenBank/DDBJ databases">
        <title>Sequencing the genomes of 1000 actinobacteria strains.</title>
        <authorList>
            <person name="Klenk H.-P."/>
        </authorList>
    </citation>
    <scope>NUCLEOTIDE SEQUENCE [LARGE SCALE GENOMIC DNA]</scope>
    <source>
        <strain evidence="3 4">DSM 14418</strain>
    </source>
</reference>
<dbReference type="Proteomes" id="UP000280726">
    <property type="component" value="Unassembled WGS sequence"/>
</dbReference>
<evidence type="ECO:0000313" key="4">
    <source>
        <dbReference type="Proteomes" id="UP000280726"/>
    </source>
</evidence>
<dbReference type="PANTHER" id="PTHR33376">
    <property type="match status" value="1"/>
</dbReference>
<dbReference type="InterPro" id="IPR018389">
    <property type="entry name" value="DctP_fam"/>
</dbReference>
<dbReference type="InterPro" id="IPR004682">
    <property type="entry name" value="TRAP_DctP"/>
</dbReference>
<feature type="chain" id="PRO_5038634309" evidence="2">
    <location>
        <begin position="22"/>
        <end position="346"/>
    </location>
</feature>
<comment type="caution">
    <text evidence="3">The sequence shown here is derived from an EMBL/GenBank/DDBJ whole genome shotgun (WGS) entry which is preliminary data.</text>
</comment>